<protein>
    <submittedName>
        <fullName evidence="1">Uncharacterized protein</fullName>
    </submittedName>
</protein>
<comment type="caution">
    <text evidence="1">The sequence shown here is derived from an EMBL/GenBank/DDBJ whole genome shotgun (WGS) entry which is preliminary data.</text>
</comment>
<dbReference type="AlphaFoldDB" id="A0A814P7Z9"/>
<accession>A0A814P7Z9</accession>
<organism evidence="1 2">
    <name type="scientific">Adineta ricciae</name>
    <name type="common">Rotifer</name>
    <dbReference type="NCBI Taxonomy" id="249248"/>
    <lineage>
        <taxon>Eukaryota</taxon>
        <taxon>Metazoa</taxon>
        <taxon>Spiralia</taxon>
        <taxon>Gnathifera</taxon>
        <taxon>Rotifera</taxon>
        <taxon>Eurotatoria</taxon>
        <taxon>Bdelloidea</taxon>
        <taxon>Adinetida</taxon>
        <taxon>Adinetidae</taxon>
        <taxon>Adineta</taxon>
    </lineage>
</organism>
<dbReference type="Proteomes" id="UP000663852">
    <property type="component" value="Unassembled WGS sequence"/>
</dbReference>
<dbReference type="EMBL" id="CAJNOJ010000098">
    <property type="protein sequence ID" value="CAF1102507.1"/>
    <property type="molecule type" value="Genomic_DNA"/>
</dbReference>
<sequence>MLFGRREQHPVVACLGDRIDLELKALERADRLAIDRDGAVGADRDGQRGIALSRVAEQQREPPVDETLCERGVERVGQARFERLRLLGPSRRPCDPVAALRDEAERAHRGDAAGELVDIAFDIVQPREAAREPVGVDHPVAVRARLPQLQHGAAVMFGAQLLEIGQPADVPQSLHRIEIAAARTHFHIARQMLEHRDVDRFGCGAEHRLARRLRKIGQKLVERPEPRRWVTPEQAGERGEMMPLDRVDFLRREAALRQPDGAEAAVLLVAPGAAGDLCHFRNRQAAEAPPVEFLQARKGDMLDVEKLNKRTDTANSNR</sequence>
<evidence type="ECO:0000313" key="1">
    <source>
        <dbReference type="EMBL" id="CAF1102507.1"/>
    </source>
</evidence>
<proteinExistence type="predicted"/>
<name>A0A814P7Z9_ADIRI</name>
<gene>
    <name evidence="1" type="ORF">EDS130_LOCUS20061</name>
</gene>
<evidence type="ECO:0000313" key="2">
    <source>
        <dbReference type="Proteomes" id="UP000663852"/>
    </source>
</evidence>
<reference evidence="1" key="1">
    <citation type="submission" date="2021-02" db="EMBL/GenBank/DDBJ databases">
        <authorList>
            <person name="Nowell W R."/>
        </authorList>
    </citation>
    <scope>NUCLEOTIDE SEQUENCE</scope>
</reference>